<sequence>MTHGRSSFELAFRVNKLLNGVAYSMKLFDFVSQSNQILKYAHNYLL</sequence>
<accession>A0A0S4TMC6</accession>
<name>A0A0S4TMC6_RALSL</name>
<protein>
    <submittedName>
        <fullName evidence="1">Uncharacterized protein</fullName>
    </submittedName>
</protein>
<organism evidence="1">
    <name type="scientific">Ralstonia solanacearum</name>
    <name type="common">Pseudomonas solanacearum</name>
    <dbReference type="NCBI Taxonomy" id="305"/>
    <lineage>
        <taxon>Bacteria</taxon>
        <taxon>Pseudomonadati</taxon>
        <taxon>Pseudomonadota</taxon>
        <taxon>Betaproteobacteria</taxon>
        <taxon>Burkholderiales</taxon>
        <taxon>Burkholderiaceae</taxon>
        <taxon>Ralstonia</taxon>
        <taxon>Ralstonia solanacearum species complex</taxon>
    </lineage>
</organism>
<reference evidence="1" key="1">
    <citation type="submission" date="2015-10" db="EMBL/GenBank/DDBJ databases">
        <authorList>
            <person name="Gilbert D.G."/>
        </authorList>
    </citation>
    <scope>NUCLEOTIDE SEQUENCE</scope>
    <source>
        <strain evidence="1">Phyl III-seqv23</strain>
    </source>
</reference>
<proteinExistence type="predicted"/>
<evidence type="ECO:0000313" key="1">
    <source>
        <dbReference type="EMBL" id="CUV11228.1"/>
    </source>
</evidence>
<gene>
    <name evidence="1" type="ORF">RUN39_v1_70096</name>
</gene>
<dbReference type="EMBL" id="LN899819">
    <property type="protein sequence ID" value="CUV11228.1"/>
    <property type="molecule type" value="Genomic_DNA"/>
</dbReference>
<dbReference type="AlphaFoldDB" id="A0A0S4TMC6"/>